<keyword evidence="3" id="KW-0762">Sugar transport</keyword>
<evidence type="ECO:0000256" key="4">
    <source>
        <dbReference type="ARBA" id="ARBA00022679"/>
    </source>
</evidence>
<evidence type="ECO:0000256" key="1">
    <source>
        <dbReference type="ARBA" id="ARBA00004496"/>
    </source>
</evidence>
<reference evidence="8 9" key="2">
    <citation type="submission" date="2024-02" db="EMBL/GenBank/DDBJ databases">
        <title>The Genome Sequence of Enterococcus sp. DIV0159.</title>
        <authorList>
            <person name="Earl A."/>
            <person name="Manson A."/>
            <person name="Gilmore M."/>
            <person name="Sanders J."/>
            <person name="Shea T."/>
            <person name="Howe W."/>
            <person name="Livny J."/>
            <person name="Cuomo C."/>
            <person name="Neafsey D."/>
            <person name="Birren B."/>
        </authorList>
    </citation>
    <scope>NUCLEOTIDE SEQUENCE [LARGE SCALE GENOMIC DNA]</scope>
    <source>
        <strain evidence="8 9">665A</strain>
    </source>
</reference>
<reference evidence="8 9" key="1">
    <citation type="submission" date="2021-03" db="EMBL/GenBank/DDBJ databases">
        <authorList>
            <person name="Gilmore M.S."/>
            <person name="Schwartzman J."/>
            <person name="Van Tyne D."/>
            <person name="Martin M."/>
            <person name="Earl A.M."/>
            <person name="Manson A.L."/>
            <person name="Straub T."/>
            <person name="Salamzade R."/>
            <person name="Saavedra J."/>
            <person name="Lebreton F."/>
            <person name="Prichula J."/>
            <person name="Schaufler K."/>
            <person name="Gaca A."/>
            <person name="Sgardioli B."/>
            <person name="Wagenaar J."/>
            <person name="Strong T."/>
        </authorList>
    </citation>
    <scope>NUCLEOTIDE SEQUENCE [LARGE SCALE GENOMIC DNA]</scope>
    <source>
        <strain evidence="8 9">665A</strain>
    </source>
</reference>
<keyword evidence="4" id="KW-0808">Transferase</keyword>
<dbReference type="PANTHER" id="PTHR45008">
    <property type="entry name" value="PTS SYSTEM GLUCOSE-SPECIFIC EIIA COMPONENT"/>
    <property type="match status" value="1"/>
</dbReference>
<evidence type="ECO:0000313" key="8">
    <source>
        <dbReference type="EMBL" id="MEO1768950.1"/>
    </source>
</evidence>
<dbReference type="Gene3D" id="2.70.70.10">
    <property type="entry name" value="Glucose Permease (Domain IIA)"/>
    <property type="match status" value="1"/>
</dbReference>
<comment type="subcellular location">
    <subcellularLocation>
        <location evidence="1">Cytoplasm</location>
    </subcellularLocation>
</comment>
<keyword evidence="9" id="KW-1185">Reference proteome</keyword>
<dbReference type="NCBIfam" id="TIGR00830">
    <property type="entry name" value="PTBA"/>
    <property type="match status" value="1"/>
</dbReference>
<evidence type="ECO:0000256" key="6">
    <source>
        <dbReference type="ARBA" id="ARBA00022777"/>
    </source>
</evidence>
<keyword evidence="6" id="KW-0418">Kinase</keyword>
<dbReference type="SUPFAM" id="SSF51261">
    <property type="entry name" value="Duplicated hybrid motif"/>
    <property type="match status" value="1"/>
</dbReference>
<evidence type="ECO:0000256" key="2">
    <source>
        <dbReference type="ARBA" id="ARBA00022448"/>
    </source>
</evidence>
<sequence length="162" mass="17667">MFNFFKKSAKPADLSLYAITAGLLKPITAVEDEVFSTKMMGDGFAIEPQADEIFAPSAGEVISIFPTKHAVTFKLTNGAEVLLHMGIDTVELEGVPFEILVKEGEQVTAESPVAKMNRRQIEDNSKTTDVILIVTNSEQFPLPEIQTKAVQQGEAIGVIKEK</sequence>
<evidence type="ECO:0000256" key="3">
    <source>
        <dbReference type="ARBA" id="ARBA00022597"/>
    </source>
</evidence>
<dbReference type="PROSITE" id="PS51093">
    <property type="entry name" value="PTS_EIIA_TYPE_1"/>
    <property type="match status" value="1"/>
</dbReference>
<organism evidence="8 9">
    <name type="scientific">Candidatus Enterococcus ferrettii</name>
    <dbReference type="NCBI Taxonomy" id="2815324"/>
    <lineage>
        <taxon>Bacteria</taxon>
        <taxon>Bacillati</taxon>
        <taxon>Bacillota</taxon>
        <taxon>Bacilli</taxon>
        <taxon>Lactobacillales</taxon>
        <taxon>Enterococcaceae</taxon>
        <taxon>Enterococcus</taxon>
    </lineage>
</organism>
<dbReference type="Pfam" id="PF00358">
    <property type="entry name" value="PTS_EIIA_1"/>
    <property type="match status" value="1"/>
</dbReference>
<keyword evidence="2" id="KW-0813">Transport</keyword>
<gene>
    <name evidence="8" type="ORF">JZO67_000889</name>
</gene>
<dbReference type="InterPro" id="IPR050890">
    <property type="entry name" value="PTS_EIIA_component"/>
</dbReference>
<keyword evidence="5" id="KW-0598">Phosphotransferase system</keyword>
<comment type="caution">
    <text evidence="8">The sequence shown here is derived from an EMBL/GenBank/DDBJ whole genome shotgun (WGS) entry which is preliminary data.</text>
</comment>
<dbReference type="EMBL" id="JAFREL020000001">
    <property type="protein sequence ID" value="MEO1768950.1"/>
    <property type="molecule type" value="Genomic_DNA"/>
</dbReference>
<accession>A0ABV0ELW4</accession>
<dbReference type="InterPro" id="IPR011055">
    <property type="entry name" value="Dup_hybrid_motif"/>
</dbReference>
<dbReference type="InterPro" id="IPR001127">
    <property type="entry name" value="PTS_EIIA_1_perm"/>
</dbReference>
<proteinExistence type="predicted"/>
<protein>
    <submittedName>
        <fullName evidence="8">PTS system, sugar-specific IIA component</fullName>
    </submittedName>
</protein>
<dbReference type="PROSITE" id="PS00371">
    <property type="entry name" value="PTS_EIIA_TYPE_1_HIS"/>
    <property type="match status" value="1"/>
</dbReference>
<evidence type="ECO:0000313" key="9">
    <source>
        <dbReference type="Proteomes" id="UP000664357"/>
    </source>
</evidence>
<feature type="domain" description="PTS EIIA type-1" evidence="7">
    <location>
        <begin position="32"/>
        <end position="136"/>
    </location>
</feature>
<dbReference type="Proteomes" id="UP000664357">
    <property type="component" value="Unassembled WGS sequence"/>
</dbReference>
<name>A0ABV0ELW4_9ENTE</name>
<dbReference type="PANTHER" id="PTHR45008:SF1">
    <property type="entry name" value="PTS SYSTEM GLUCOSE-SPECIFIC EIIA COMPONENT"/>
    <property type="match status" value="1"/>
</dbReference>
<dbReference type="RefSeq" id="WP_207700708.1">
    <property type="nucleotide sequence ID" value="NZ_JAFREL020000001.1"/>
</dbReference>
<evidence type="ECO:0000256" key="5">
    <source>
        <dbReference type="ARBA" id="ARBA00022683"/>
    </source>
</evidence>
<evidence type="ECO:0000259" key="7">
    <source>
        <dbReference type="PROSITE" id="PS51093"/>
    </source>
</evidence>